<evidence type="ECO:0000256" key="5">
    <source>
        <dbReference type="ARBA" id="ARBA00022729"/>
    </source>
</evidence>
<evidence type="ECO:0000256" key="3">
    <source>
        <dbReference type="ARBA" id="ARBA00022452"/>
    </source>
</evidence>
<keyword evidence="9 10" id="KW-0998">Cell outer membrane</keyword>
<keyword evidence="6 10" id="KW-0406">Ion transport</keyword>
<organism evidence="11 12">
    <name type="scientific">Chelativorans composti</name>
    <dbReference type="NCBI Taxonomy" id="768533"/>
    <lineage>
        <taxon>Bacteria</taxon>
        <taxon>Pseudomonadati</taxon>
        <taxon>Pseudomonadota</taxon>
        <taxon>Alphaproteobacteria</taxon>
        <taxon>Hyphomicrobiales</taxon>
        <taxon>Phyllobacteriaceae</taxon>
        <taxon>Chelativorans</taxon>
    </lineage>
</organism>
<comment type="subcellular location">
    <subcellularLocation>
        <location evidence="10">Cell outer membrane</location>
        <topology evidence="10">Multi-pass membrane protein</topology>
    </subcellularLocation>
</comment>
<evidence type="ECO:0000256" key="6">
    <source>
        <dbReference type="ARBA" id="ARBA00023065"/>
    </source>
</evidence>
<proteinExistence type="inferred from homology"/>
<evidence type="ECO:0000256" key="8">
    <source>
        <dbReference type="ARBA" id="ARBA00023136"/>
    </source>
</evidence>
<keyword evidence="3 10" id="KW-1134">Transmembrane beta strand</keyword>
<keyword evidence="4 10" id="KW-0812">Transmembrane</keyword>
<comment type="similarity">
    <text evidence="1 10">Belongs to the alphaproteobacteria porin family.</text>
</comment>
<evidence type="ECO:0000256" key="1">
    <source>
        <dbReference type="ARBA" id="ARBA00009521"/>
    </source>
</evidence>
<evidence type="ECO:0000256" key="9">
    <source>
        <dbReference type="ARBA" id="ARBA00023237"/>
    </source>
</evidence>
<keyword evidence="2 10" id="KW-0813">Transport</keyword>
<name>A0ABW5DH86_9HYPH</name>
<comment type="domain">
    <text evidence="10">Consists of 16-stranded beta-barrel sheets, with large surface-exposed loops, that form a transmembrane pore at the center of each barrel. The pore is partially ocluded by a peptide loop that folds into the pore lumen.</text>
</comment>
<sequence>MNIKSLLLLGSAVASVSFTGAQAADAIFVPEPEPMEYVRVCDVYGAGFFYIPGTETCLKIGGYVRYQIDWAEGDDGWRKFGRANVELDARSETELGTLRSFIQVWFNQSSGFRGFVDEDDDRHSSGVTLRQAFVELGGLFFGIKTTLWDGDLDGEYDYWGYDSRVHTVGYNFAFGNGVNVALALEEYDYDYDYKPNVVGKVGISQGWGSLNVWGAYDATAEEGAAKAIAKIKLADPLELQLAGVYASGVSQYSPYDYKWAAGAHLKYKVNEKLALGFGGEYFGDSFVDGYNDWALGAVVDYEVVKGFASKLAVNYYDGDSFESGDNHWGGFLRLQRNF</sequence>
<dbReference type="Proteomes" id="UP001597373">
    <property type="component" value="Unassembled WGS sequence"/>
</dbReference>
<feature type="chain" id="PRO_5044967370" description="Porin" evidence="10">
    <location>
        <begin position="24"/>
        <end position="338"/>
    </location>
</feature>
<dbReference type="InterPro" id="IPR003684">
    <property type="entry name" value="Porin_alphabac"/>
</dbReference>
<dbReference type="EMBL" id="JBHUIR010000011">
    <property type="protein sequence ID" value="MFD2258715.1"/>
    <property type="molecule type" value="Genomic_DNA"/>
</dbReference>
<comment type="caution">
    <text evidence="11">The sequence shown here is derived from an EMBL/GenBank/DDBJ whole genome shotgun (WGS) entry which is preliminary data.</text>
</comment>
<evidence type="ECO:0000313" key="12">
    <source>
        <dbReference type="Proteomes" id="UP001597373"/>
    </source>
</evidence>
<evidence type="ECO:0000256" key="4">
    <source>
        <dbReference type="ARBA" id="ARBA00022692"/>
    </source>
</evidence>
<evidence type="ECO:0000256" key="10">
    <source>
        <dbReference type="RuleBase" id="RU364005"/>
    </source>
</evidence>
<dbReference type="SUPFAM" id="SSF56935">
    <property type="entry name" value="Porins"/>
    <property type="match status" value="1"/>
</dbReference>
<evidence type="ECO:0000256" key="7">
    <source>
        <dbReference type="ARBA" id="ARBA00023114"/>
    </source>
</evidence>
<protein>
    <recommendedName>
        <fullName evidence="10">Porin</fullName>
    </recommendedName>
</protein>
<keyword evidence="7 10" id="KW-0626">Porin</keyword>
<dbReference type="Pfam" id="PF02530">
    <property type="entry name" value="Porin_2"/>
    <property type="match status" value="1"/>
</dbReference>
<dbReference type="RefSeq" id="WP_378187932.1">
    <property type="nucleotide sequence ID" value="NZ_JBHUIR010000011.1"/>
</dbReference>
<gene>
    <name evidence="11" type="ORF">ACFSMZ_02900</name>
</gene>
<evidence type="ECO:0000256" key="2">
    <source>
        <dbReference type="ARBA" id="ARBA00022448"/>
    </source>
</evidence>
<keyword evidence="12" id="KW-1185">Reference proteome</keyword>
<accession>A0ABW5DH86</accession>
<keyword evidence="8 10" id="KW-0472">Membrane</keyword>
<keyword evidence="5 10" id="KW-0732">Signal</keyword>
<feature type="signal peptide" evidence="10">
    <location>
        <begin position="1"/>
        <end position="23"/>
    </location>
</feature>
<evidence type="ECO:0000313" key="11">
    <source>
        <dbReference type="EMBL" id="MFD2258715.1"/>
    </source>
</evidence>
<reference evidence="12" key="1">
    <citation type="journal article" date="2019" name="Int. J. Syst. Evol. Microbiol.">
        <title>The Global Catalogue of Microorganisms (GCM) 10K type strain sequencing project: providing services to taxonomists for standard genome sequencing and annotation.</title>
        <authorList>
            <consortium name="The Broad Institute Genomics Platform"/>
            <consortium name="The Broad Institute Genome Sequencing Center for Infectious Disease"/>
            <person name="Wu L."/>
            <person name="Ma J."/>
        </authorList>
    </citation>
    <scope>NUCLEOTIDE SEQUENCE [LARGE SCALE GENOMIC DNA]</scope>
    <source>
        <strain evidence="12">KCTC 23707</strain>
    </source>
</reference>
<comment type="function">
    <text evidence="10">Forms passive diffusion pores that allow small molecular weight hydrophilic materials across the outer membrane.</text>
</comment>